<feature type="compositionally biased region" description="Basic residues" evidence="1">
    <location>
        <begin position="232"/>
        <end position="245"/>
    </location>
</feature>
<feature type="compositionally biased region" description="Basic residues" evidence="1">
    <location>
        <begin position="146"/>
        <end position="156"/>
    </location>
</feature>
<feature type="compositionally biased region" description="Basic and acidic residues" evidence="1">
    <location>
        <begin position="111"/>
        <end position="128"/>
    </location>
</feature>
<feature type="compositionally biased region" description="Polar residues" evidence="1">
    <location>
        <begin position="1"/>
        <end position="20"/>
    </location>
</feature>
<feature type="compositionally biased region" description="Low complexity" evidence="1">
    <location>
        <begin position="170"/>
        <end position="190"/>
    </location>
</feature>
<accession>A0A7S2W184</accession>
<proteinExistence type="predicted"/>
<dbReference type="EMBL" id="HBHJ01001126">
    <property type="protein sequence ID" value="CAD9660898.1"/>
    <property type="molecule type" value="Transcribed_RNA"/>
</dbReference>
<feature type="compositionally biased region" description="Acidic residues" evidence="1">
    <location>
        <begin position="294"/>
        <end position="306"/>
    </location>
</feature>
<feature type="region of interest" description="Disordered" evidence="1">
    <location>
        <begin position="1"/>
        <end position="334"/>
    </location>
</feature>
<sequence length="348" mass="37121">MSRSQIRVSPTRSAESSPRPQSTPPSLLDRLAATAAGSTEGGDPRPPWLAAAAEEALRDFSVDDAMEDPGTSPPATVSSRSPVSSMRSAKVLQGSDEPMVKQDPEGYDETSDAREDTLERGDSSERFSTEFPAIAPEDLPPSPHGKEHRRRRRIRSRSPSFQSKPRRSRVSPSPRRSSATRWATSSSDTSPLAGATMEEQNSSPNPSTGFLLGSAAPPPSGPAAPTSPDSAKRKKKPPPRPRGRRGVAGSSQERAQDPAGSRTKPANSSGRSGSVFPPSLLPISRHRRESAGDEREEEEEEEDDDNSSSKTDEEVIVIPTRLQNTGASTGAGASRVSFSETVVDMETG</sequence>
<name>A0A7S2W184_9STRA</name>
<feature type="compositionally biased region" description="Polar residues" evidence="1">
    <location>
        <begin position="198"/>
        <end position="208"/>
    </location>
</feature>
<feature type="compositionally biased region" description="Low complexity" evidence="1">
    <location>
        <begin position="73"/>
        <end position="89"/>
    </location>
</feature>
<dbReference type="AlphaFoldDB" id="A0A7S2W184"/>
<evidence type="ECO:0000313" key="2">
    <source>
        <dbReference type="EMBL" id="CAD9660898.1"/>
    </source>
</evidence>
<evidence type="ECO:0000256" key="1">
    <source>
        <dbReference type="SAM" id="MobiDB-lite"/>
    </source>
</evidence>
<gene>
    <name evidence="2" type="ORF">RMAR1173_LOCUS723</name>
</gene>
<reference evidence="2" key="1">
    <citation type="submission" date="2021-01" db="EMBL/GenBank/DDBJ databases">
        <authorList>
            <person name="Corre E."/>
            <person name="Pelletier E."/>
            <person name="Niang G."/>
            <person name="Scheremetjew M."/>
            <person name="Finn R."/>
            <person name="Kale V."/>
            <person name="Holt S."/>
            <person name="Cochrane G."/>
            <person name="Meng A."/>
            <person name="Brown T."/>
            <person name="Cohen L."/>
        </authorList>
    </citation>
    <scope>NUCLEOTIDE SEQUENCE</scope>
    <source>
        <strain evidence="2">CCMP1243</strain>
    </source>
</reference>
<protein>
    <submittedName>
        <fullName evidence="2">Uncharacterized protein</fullName>
    </submittedName>
</protein>
<organism evidence="2">
    <name type="scientific">Rhizochromulina marina</name>
    <dbReference type="NCBI Taxonomy" id="1034831"/>
    <lineage>
        <taxon>Eukaryota</taxon>
        <taxon>Sar</taxon>
        <taxon>Stramenopiles</taxon>
        <taxon>Ochrophyta</taxon>
        <taxon>Dictyochophyceae</taxon>
        <taxon>Rhizochromulinales</taxon>
        <taxon>Rhizochromulina</taxon>
    </lineage>
</organism>